<comment type="caution">
    <text evidence="1">The sequence shown here is derived from an EMBL/GenBank/DDBJ whole genome shotgun (WGS) entry which is preliminary data.</text>
</comment>
<keyword evidence="2" id="KW-1185">Reference proteome</keyword>
<dbReference type="Proteomes" id="UP000789920">
    <property type="component" value="Unassembled WGS sequence"/>
</dbReference>
<feature type="non-terminal residue" evidence="1">
    <location>
        <position position="39"/>
    </location>
</feature>
<proteinExistence type="predicted"/>
<feature type="non-terminal residue" evidence="1">
    <location>
        <position position="1"/>
    </location>
</feature>
<dbReference type="EMBL" id="CAJVQC010054070">
    <property type="protein sequence ID" value="CAG8793755.1"/>
    <property type="molecule type" value="Genomic_DNA"/>
</dbReference>
<accession>A0ACA9RHE0</accession>
<sequence>GTSLQSTESTVSNSSHQIITPTSSYIMSSPMPTSYESTT</sequence>
<gene>
    <name evidence="1" type="ORF">RPERSI_LOCUS19624</name>
</gene>
<evidence type="ECO:0000313" key="1">
    <source>
        <dbReference type="EMBL" id="CAG8793755.1"/>
    </source>
</evidence>
<evidence type="ECO:0000313" key="2">
    <source>
        <dbReference type="Proteomes" id="UP000789920"/>
    </source>
</evidence>
<organism evidence="1 2">
    <name type="scientific">Racocetra persica</name>
    <dbReference type="NCBI Taxonomy" id="160502"/>
    <lineage>
        <taxon>Eukaryota</taxon>
        <taxon>Fungi</taxon>
        <taxon>Fungi incertae sedis</taxon>
        <taxon>Mucoromycota</taxon>
        <taxon>Glomeromycotina</taxon>
        <taxon>Glomeromycetes</taxon>
        <taxon>Diversisporales</taxon>
        <taxon>Gigasporaceae</taxon>
        <taxon>Racocetra</taxon>
    </lineage>
</organism>
<protein>
    <submittedName>
        <fullName evidence="1">35691_t:CDS:1</fullName>
    </submittedName>
</protein>
<reference evidence="1" key="1">
    <citation type="submission" date="2021-06" db="EMBL/GenBank/DDBJ databases">
        <authorList>
            <person name="Kallberg Y."/>
            <person name="Tangrot J."/>
            <person name="Rosling A."/>
        </authorList>
    </citation>
    <scope>NUCLEOTIDE SEQUENCE</scope>
    <source>
        <strain evidence="1">MA461A</strain>
    </source>
</reference>
<name>A0ACA9RHE0_9GLOM</name>